<proteinExistence type="predicted"/>
<protein>
    <submittedName>
        <fullName evidence="1">Uncharacterized protein</fullName>
    </submittedName>
</protein>
<name>A0ACC0XHQ2_9ROSI</name>
<evidence type="ECO:0000313" key="1">
    <source>
        <dbReference type="EMBL" id="KAJ0017928.1"/>
    </source>
</evidence>
<organism evidence="1 2">
    <name type="scientific">Pistacia integerrima</name>
    <dbReference type="NCBI Taxonomy" id="434235"/>
    <lineage>
        <taxon>Eukaryota</taxon>
        <taxon>Viridiplantae</taxon>
        <taxon>Streptophyta</taxon>
        <taxon>Embryophyta</taxon>
        <taxon>Tracheophyta</taxon>
        <taxon>Spermatophyta</taxon>
        <taxon>Magnoliopsida</taxon>
        <taxon>eudicotyledons</taxon>
        <taxon>Gunneridae</taxon>
        <taxon>Pentapetalae</taxon>
        <taxon>rosids</taxon>
        <taxon>malvids</taxon>
        <taxon>Sapindales</taxon>
        <taxon>Anacardiaceae</taxon>
        <taxon>Pistacia</taxon>
    </lineage>
</organism>
<evidence type="ECO:0000313" key="2">
    <source>
        <dbReference type="Proteomes" id="UP001163603"/>
    </source>
</evidence>
<comment type="caution">
    <text evidence="1">The sequence shown here is derived from an EMBL/GenBank/DDBJ whole genome shotgun (WGS) entry which is preliminary data.</text>
</comment>
<gene>
    <name evidence="1" type="ORF">Pint_12270</name>
</gene>
<sequence length="124" mass="14290">MKRSSQEVHLQHHRAAHFGMWDSVQPGADESLKYPGHQHMGEWYLFSDLNRPKGERIESPMVKVTDPEEANLFFVLVFSSLSLIVDNGGALAPEGGACQCSDSEMQEELVEWLEKQEYWRRNNR</sequence>
<reference evidence="2" key="1">
    <citation type="journal article" date="2023" name="G3 (Bethesda)">
        <title>Genome assembly and association tests identify interacting loci associated with vigor, precocity, and sex in interspecific pistachio rootstocks.</title>
        <authorList>
            <person name="Palmer W."/>
            <person name="Jacygrad E."/>
            <person name="Sagayaradj S."/>
            <person name="Cavanaugh K."/>
            <person name="Han R."/>
            <person name="Bertier L."/>
            <person name="Beede B."/>
            <person name="Kafkas S."/>
            <person name="Golino D."/>
            <person name="Preece J."/>
            <person name="Michelmore R."/>
        </authorList>
    </citation>
    <scope>NUCLEOTIDE SEQUENCE [LARGE SCALE GENOMIC DNA]</scope>
</reference>
<dbReference type="EMBL" id="CM047747">
    <property type="protein sequence ID" value="KAJ0017928.1"/>
    <property type="molecule type" value="Genomic_DNA"/>
</dbReference>
<accession>A0ACC0XHQ2</accession>
<dbReference type="Proteomes" id="UP001163603">
    <property type="component" value="Chromosome 12"/>
</dbReference>
<keyword evidence="2" id="KW-1185">Reference proteome</keyword>